<name>A0A3Q0S904_AMPCI</name>
<accession>A0A3Q0S904</accession>
<evidence type="ECO:0000313" key="8">
    <source>
        <dbReference type="Proteomes" id="UP000261340"/>
    </source>
</evidence>
<sequence length="110" mass="12201">MYQSWVRFCIWTFAAVGGATVPTEKDSHSTDYFFWYRQYPGKPPEFLISHSALGVVVNNPVPGLKVKVEEKQIHMSISTAAVADSAVYYCAVKPTVTGNPHSLYKNLTSA</sequence>
<dbReference type="PANTHER" id="PTHR19367">
    <property type="entry name" value="T-CELL RECEPTOR ALPHA CHAIN V REGION"/>
    <property type="match status" value="1"/>
</dbReference>
<feature type="chain" id="PRO_5018632394" description="Immunoglobulin V-set domain-containing protein" evidence="5">
    <location>
        <begin position="20"/>
        <end position="110"/>
    </location>
</feature>
<reference evidence="7" key="1">
    <citation type="submission" date="2025-08" db="UniProtKB">
        <authorList>
            <consortium name="Ensembl"/>
        </authorList>
    </citation>
    <scope>IDENTIFICATION</scope>
</reference>
<evidence type="ECO:0000256" key="5">
    <source>
        <dbReference type="SAM" id="SignalP"/>
    </source>
</evidence>
<dbReference type="GO" id="GO:0002250">
    <property type="term" value="P:adaptive immune response"/>
    <property type="evidence" value="ECO:0007669"/>
    <property type="project" value="UniProtKB-KW"/>
</dbReference>
<keyword evidence="1 5" id="KW-0732">Signal</keyword>
<dbReference type="InterPro" id="IPR013106">
    <property type="entry name" value="Ig_V-set"/>
</dbReference>
<reference evidence="7" key="2">
    <citation type="submission" date="2025-09" db="UniProtKB">
        <authorList>
            <consortium name="Ensembl"/>
        </authorList>
    </citation>
    <scope>IDENTIFICATION</scope>
</reference>
<dbReference type="OMA" id="YKNLWIN"/>
<dbReference type="STRING" id="61819.ENSACIP00000019312"/>
<feature type="domain" description="Immunoglobulin V-set" evidence="6">
    <location>
        <begin position="18"/>
        <end position="92"/>
    </location>
</feature>
<keyword evidence="4" id="KW-0393">Immunoglobulin domain</keyword>
<dbReference type="AlphaFoldDB" id="A0A3Q0S904"/>
<dbReference type="SUPFAM" id="SSF48726">
    <property type="entry name" value="Immunoglobulin"/>
    <property type="match status" value="1"/>
</dbReference>
<keyword evidence="2" id="KW-0391">Immunity</keyword>
<keyword evidence="8" id="KW-1185">Reference proteome</keyword>
<dbReference type="Gene3D" id="2.60.40.10">
    <property type="entry name" value="Immunoglobulins"/>
    <property type="match status" value="1"/>
</dbReference>
<dbReference type="GeneTree" id="ENSGT01150000287077"/>
<dbReference type="InterPro" id="IPR013783">
    <property type="entry name" value="Ig-like_fold"/>
</dbReference>
<evidence type="ECO:0000256" key="4">
    <source>
        <dbReference type="ARBA" id="ARBA00023319"/>
    </source>
</evidence>
<evidence type="ECO:0000256" key="1">
    <source>
        <dbReference type="ARBA" id="ARBA00022729"/>
    </source>
</evidence>
<dbReference type="PANTHER" id="PTHR19367:SF18">
    <property type="entry name" value="T CELL RECEPTOR ALPHA VARIABLE 16"/>
    <property type="match status" value="1"/>
</dbReference>
<evidence type="ECO:0000259" key="6">
    <source>
        <dbReference type="SMART" id="SM00406"/>
    </source>
</evidence>
<organism evidence="7 8">
    <name type="scientific">Amphilophus citrinellus</name>
    <name type="common">Midas cichlid</name>
    <name type="synonym">Cichlasoma citrinellum</name>
    <dbReference type="NCBI Taxonomy" id="61819"/>
    <lineage>
        <taxon>Eukaryota</taxon>
        <taxon>Metazoa</taxon>
        <taxon>Chordata</taxon>
        <taxon>Craniata</taxon>
        <taxon>Vertebrata</taxon>
        <taxon>Euteleostomi</taxon>
        <taxon>Actinopterygii</taxon>
        <taxon>Neopterygii</taxon>
        <taxon>Teleostei</taxon>
        <taxon>Neoteleostei</taxon>
        <taxon>Acanthomorphata</taxon>
        <taxon>Ovalentaria</taxon>
        <taxon>Cichlomorphae</taxon>
        <taxon>Cichliformes</taxon>
        <taxon>Cichlidae</taxon>
        <taxon>New World cichlids</taxon>
        <taxon>Cichlasomatinae</taxon>
        <taxon>Heroini</taxon>
        <taxon>Amphilophus</taxon>
    </lineage>
</organism>
<protein>
    <recommendedName>
        <fullName evidence="6">Immunoglobulin V-set domain-containing protein</fullName>
    </recommendedName>
</protein>
<evidence type="ECO:0000256" key="2">
    <source>
        <dbReference type="ARBA" id="ARBA00023130"/>
    </source>
</evidence>
<evidence type="ECO:0000256" key="3">
    <source>
        <dbReference type="ARBA" id="ARBA00023170"/>
    </source>
</evidence>
<feature type="signal peptide" evidence="5">
    <location>
        <begin position="1"/>
        <end position="19"/>
    </location>
</feature>
<dbReference type="Proteomes" id="UP000261340">
    <property type="component" value="Unplaced"/>
</dbReference>
<dbReference type="Pfam" id="PF07686">
    <property type="entry name" value="V-set"/>
    <property type="match status" value="1"/>
</dbReference>
<keyword evidence="2" id="KW-1064">Adaptive immunity</keyword>
<evidence type="ECO:0000313" key="7">
    <source>
        <dbReference type="Ensembl" id="ENSACIP00000019312.1"/>
    </source>
</evidence>
<dbReference type="Ensembl" id="ENSACIT00000019830.1">
    <property type="protein sequence ID" value="ENSACIP00000019312.1"/>
    <property type="gene ID" value="ENSACIG00000015044.1"/>
</dbReference>
<dbReference type="SMART" id="SM00406">
    <property type="entry name" value="IGv"/>
    <property type="match status" value="1"/>
</dbReference>
<keyword evidence="3" id="KW-0675">Receptor</keyword>
<proteinExistence type="predicted"/>
<dbReference type="InterPro" id="IPR036179">
    <property type="entry name" value="Ig-like_dom_sf"/>
</dbReference>
<dbReference type="InterPro" id="IPR051287">
    <property type="entry name" value="TCR_variable_region"/>
</dbReference>